<evidence type="ECO:0000256" key="1">
    <source>
        <dbReference type="SAM" id="Coils"/>
    </source>
</evidence>
<dbReference type="STRING" id="1742972.COMA1_20168"/>
<dbReference type="AlphaFoldDB" id="A0A0S4LEV6"/>
<dbReference type="Proteomes" id="UP000199032">
    <property type="component" value="Unassembled WGS sequence"/>
</dbReference>
<reference evidence="2 3" key="1">
    <citation type="submission" date="2015-10" db="EMBL/GenBank/DDBJ databases">
        <authorList>
            <person name="Gilbert D.G."/>
        </authorList>
    </citation>
    <scope>NUCLEOTIDE SEQUENCE [LARGE SCALE GENOMIC DNA]</scope>
    <source>
        <strain evidence="2">COMA1</strain>
    </source>
</reference>
<keyword evidence="3" id="KW-1185">Reference proteome</keyword>
<name>A0A0S4LEV6_9BACT</name>
<dbReference type="EMBL" id="CZQA01000008">
    <property type="protein sequence ID" value="CUS35200.1"/>
    <property type="molecule type" value="Genomic_DNA"/>
</dbReference>
<proteinExistence type="predicted"/>
<sequence length="54" mass="6170">MVPYPFSRGLFLYGSPLWVPREADAAMLETLRAELETALNQLTDQAEEDVTREQ</sequence>
<accession>A0A0S4LEV6</accession>
<keyword evidence="1" id="KW-0175">Coiled coil</keyword>
<protein>
    <submittedName>
        <fullName evidence="2">Uncharacterized protein</fullName>
    </submittedName>
</protein>
<organism evidence="2 3">
    <name type="scientific">Candidatus Nitrospira nitrosa</name>
    <dbReference type="NCBI Taxonomy" id="1742972"/>
    <lineage>
        <taxon>Bacteria</taxon>
        <taxon>Pseudomonadati</taxon>
        <taxon>Nitrospirota</taxon>
        <taxon>Nitrospiria</taxon>
        <taxon>Nitrospirales</taxon>
        <taxon>Nitrospiraceae</taxon>
        <taxon>Nitrospira</taxon>
    </lineage>
</organism>
<gene>
    <name evidence="2" type="ORF">COMA1_20168</name>
</gene>
<evidence type="ECO:0000313" key="2">
    <source>
        <dbReference type="EMBL" id="CUS35200.1"/>
    </source>
</evidence>
<feature type="coiled-coil region" evidence="1">
    <location>
        <begin position="25"/>
        <end position="52"/>
    </location>
</feature>
<evidence type="ECO:0000313" key="3">
    <source>
        <dbReference type="Proteomes" id="UP000199032"/>
    </source>
</evidence>